<proteinExistence type="predicted"/>
<evidence type="ECO:0000313" key="9">
    <source>
        <dbReference type="EMBL" id="RVX16947.1"/>
    </source>
</evidence>
<comment type="caution">
    <text evidence="9">The sequence shown here is derived from an EMBL/GenBank/DDBJ whole genome shotgun (WGS) entry which is preliminary data.</text>
</comment>
<dbReference type="GO" id="GO:0016020">
    <property type="term" value="C:membrane"/>
    <property type="evidence" value="ECO:0007669"/>
    <property type="project" value="InterPro"/>
</dbReference>
<evidence type="ECO:0000256" key="8">
    <source>
        <dbReference type="PIRSR" id="PIRSR605150-2"/>
    </source>
</evidence>
<keyword evidence="2" id="KW-0328">Glycosyltransferase</keyword>
<evidence type="ECO:0000256" key="7">
    <source>
        <dbReference type="ARBA" id="ARBA00023316"/>
    </source>
</evidence>
<reference evidence="9 10" key="1">
    <citation type="journal article" date="2018" name="PLoS Genet.">
        <title>Population sequencing reveals clonal diversity and ancestral inbreeding in the grapevine cultivar Chardonnay.</title>
        <authorList>
            <person name="Roach M.J."/>
            <person name="Johnson D.L."/>
            <person name="Bohlmann J."/>
            <person name="van Vuuren H.J."/>
            <person name="Jones S.J."/>
            <person name="Pretorius I.S."/>
            <person name="Schmidt S.A."/>
            <person name="Borneman A.R."/>
        </authorList>
    </citation>
    <scope>NUCLEOTIDE SEQUENCE [LARGE SCALE GENOMIC DNA]</scope>
    <source>
        <strain evidence="10">cv. Chardonnay</strain>
        <tissue evidence="9">Leaf</tissue>
    </source>
</reference>
<keyword evidence="3" id="KW-0808">Transferase</keyword>
<accession>A0A438K6W1</accession>
<sequence>MWCFNKQPLLTVREGLEQLVDPSLAGNCDFDNVAKVATIASMCVHPKVTHRPFMGEVVQALKLIYNDKYETCGDCCSKRESSGPDLDLRGDLDPSYSSWWNVVGITPHLTYGLVTLFITMEYSSGPLEEMENKLFSASSLVGKEVPLQITHENKSGPLRTIRSSVSSFDMRFLEESHHRCHHHHQGRTSEDEKNVVPLSTGYAASEGRGAGDIDASTDVLVDDSLLNDEVRQPFSRKLAAIDIFVSTVDPLKEPPLVTANTIMSILAVDYPVDKVFCYVSDDGVAMLTFEALSETSKFARRWVLFYKVHPEFCEGSYVGSFGYQQPVSYSYQQGFMYPSYGQHGIEIRIVRIFNTYGPRMNIDDGRVVSNFIAQTVCGESIKSNTINERIKAFRRCP</sequence>
<feature type="binding site" evidence="8">
    <location>
        <position position="252"/>
    </location>
    <ligand>
        <name>UDP-alpha-D-glucose</name>
        <dbReference type="ChEBI" id="CHEBI:58885"/>
    </ligand>
</feature>
<dbReference type="Gene3D" id="3.40.50.720">
    <property type="entry name" value="NAD(P)-binding Rossmann-like Domain"/>
    <property type="match status" value="1"/>
</dbReference>
<gene>
    <name evidence="9" type="primary">ALE2_10</name>
    <name evidence="9" type="ORF">CK203_003306</name>
</gene>
<keyword evidence="9" id="KW-0675">Receptor</keyword>
<organism evidence="9 10">
    <name type="scientific">Vitis vinifera</name>
    <name type="common">Grape</name>
    <dbReference type="NCBI Taxonomy" id="29760"/>
    <lineage>
        <taxon>Eukaryota</taxon>
        <taxon>Viridiplantae</taxon>
        <taxon>Streptophyta</taxon>
        <taxon>Embryophyta</taxon>
        <taxon>Tracheophyta</taxon>
        <taxon>Spermatophyta</taxon>
        <taxon>Magnoliopsida</taxon>
        <taxon>eudicotyledons</taxon>
        <taxon>Gunneridae</taxon>
        <taxon>Pentapetalae</taxon>
        <taxon>rosids</taxon>
        <taxon>Vitales</taxon>
        <taxon>Vitaceae</taxon>
        <taxon>Viteae</taxon>
        <taxon>Vitis</taxon>
    </lineage>
</organism>
<dbReference type="GO" id="GO:0071555">
    <property type="term" value="P:cell wall organization"/>
    <property type="evidence" value="ECO:0007669"/>
    <property type="project" value="UniProtKB-KW"/>
</dbReference>
<dbReference type="GO" id="GO:0016760">
    <property type="term" value="F:cellulose synthase (UDP-forming) activity"/>
    <property type="evidence" value="ECO:0007669"/>
    <property type="project" value="InterPro"/>
</dbReference>
<feature type="binding site" evidence="8">
    <location>
        <position position="253"/>
    </location>
    <ligand>
        <name>UDP-alpha-D-glucose</name>
        <dbReference type="ChEBI" id="CHEBI:58885"/>
    </ligand>
</feature>
<evidence type="ECO:0000256" key="5">
    <source>
        <dbReference type="ARBA" id="ARBA00022989"/>
    </source>
</evidence>
<keyword evidence="7" id="KW-0961">Cell wall biogenesis/degradation</keyword>
<comment type="subcellular location">
    <subcellularLocation>
        <location evidence="1">Endomembrane system</location>
    </subcellularLocation>
</comment>
<keyword evidence="5" id="KW-1133">Transmembrane helix</keyword>
<dbReference type="GO" id="GO:0016301">
    <property type="term" value="F:kinase activity"/>
    <property type="evidence" value="ECO:0007669"/>
    <property type="project" value="UniProtKB-KW"/>
</dbReference>
<dbReference type="Proteomes" id="UP000288805">
    <property type="component" value="Unassembled WGS sequence"/>
</dbReference>
<dbReference type="Gene3D" id="1.10.510.10">
    <property type="entry name" value="Transferase(Phosphotransferase) domain 1"/>
    <property type="match status" value="1"/>
</dbReference>
<dbReference type="Pfam" id="PF03552">
    <property type="entry name" value="Cellulose_synt"/>
    <property type="match status" value="1"/>
</dbReference>
<dbReference type="PANTHER" id="PTHR13301">
    <property type="entry name" value="X-BOX TRANSCRIPTION FACTOR-RELATED"/>
    <property type="match status" value="1"/>
</dbReference>
<evidence type="ECO:0000256" key="4">
    <source>
        <dbReference type="ARBA" id="ARBA00022692"/>
    </source>
</evidence>
<feature type="binding site" evidence="8">
    <location>
        <position position="282"/>
    </location>
    <ligand>
        <name>UDP-alpha-D-glucose</name>
        <dbReference type="ChEBI" id="CHEBI:58885"/>
    </ligand>
</feature>
<evidence type="ECO:0000313" key="10">
    <source>
        <dbReference type="Proteomes" id="UP000288805"/>
    </source>
</evidence>
<evidence type="ECO:0000256" key="3">
    <source>
        <dbReference type="ARBA" id="ARBA00022679"/>
    </source>
</evidence>
<feature type="binding site" evidence="8">
    <location>
        <position position="246"/>
    </location>
    <ligand>
        <name>UDP-alpha-D-glucose</name>
        <dbReference type="ChEBI" id="CHEBI:58885"/>
    </ligand>
</feature>
<keyword evidence="9" id="KW-0418">Kinase</keyword>
<keyword evidence="4" id="KW-0812">Transmembrane</keyword>
<evidence type="ECO:0000256" key="6">
    <source>
        <dbReference type="ARBA" id="ARBA00023136"/>
    </source>
</evidence>
<protein>
    <submittedName>
        <fullName evidence="9">Receptor-like serine/threonine-protein kinase ALE2</fullName>
    </submittedName>
</protein>
<dbReference type="GO" id="GO:0012505">
    <property type="term" value="C:endomembrane system"/>
    <property type="evidence" value="ECO:0007669"/>
    <property type="project" value="UniProtKB-SubCell"/>
</dbReference>
<dbReference type="AlphaFoldDB" id="A0A438K6W1"/>
<dbReference type="InterPro" id="IPR005150">
    <property type="entry name" value="Cellulose_synth"/>
</dbReference>
<evidence type="ECO:0000256" key="2">
    <source>
        <dbReference type="ARBA" id="ARBA00022676"/>
    </source>
</evidence>
<name>A0A438K6W1_VITVI</name>
<dbReference type="EMBL" id="QGNW01000014">
    <property type="protein sequence ID" value="RVX16947.1"/>
    <property type="molecule type" value="Genomic_DNA"/>
</dbReference>
<dbReference type="GO" id="GO:0030244">
    <property type="term" value="P:cellulose biosynthetic process"/>
    <property type="evidence" value="ECO:0007669"/>
    <property type="project" value="InterPro"/>
</dbReference>
<evidence type="ECO:0000256" key="1">
    <source>
        <dbReference type="ARBA" id="ARBA00004308"/>
    </source>
</evidence>
<keyword evidence="6" id="KW-0472">Membrane</keyword>